<feature type="domain" description="Fumarylacetoacetase-like C-terminal" evidence="1">
    <location>
        <begin position="82"/>
        <end position="330"/>
    </location>
</feature>
<dbReference type="EMBL" id="JBHLWP010000017">
    <property type="protein sequence ID" value="MFC0253913.1"/>
    <property type="molecule type" value="Genomic_DNA"/>
</dbReference>
<proteinExistence type="predicted"/>
<dbReference type="InterPro" id="IPR011234">
    <property type="entry name" value="Fumarylacetoacetase-like_C"/>
</dbReference>
<accession>A0ABV6FK43</accession>
<dbReference type="Pfam" id="PF01557">
    <property type="entry name" value="FAA_hydrolase"/>
    <property type="match status" value="1"/>
</dbReference>
<dbReference type="RefSeq" id="WP_379681121.1">
    <property type="nucleotide sequence ID" value="NZ_JBHLWP010000017.1"/>
</dbReference>
<keyword evidence="4" id="KW-1185">Reference proteome</keyword>
<evidence type="ECO:0000313" key="3">
    <source>
        <dbReference type="EMBL" id="MFC0253913.1"/>
    </source>
</evidence>
<evidence type="ECO:0000259" key="1">
    <source>
        <dbReference type="Pfam" id="PF01557"/>
    </source>
</evidence>
<protein>
    <submittedName>
        <fullName evidence="3">Fumarylacetoacetate hydrolase family protein</fullName>
    </submittedName>
</protein>
<dbReference type="PANTHER" id="PTHR43211">
    <property type="entry name" value="FUMARYLACETOACETATE HYDROLASE"/>
    <property type="match status" value="1"/>
</dbReference>
<dbReference type="Proteomes" id="UP001589773">
    <property type="component" value="Unassembled WGS sequence"/>
</dbReference>
<dbReference type="Pfam" id="PF18288">
    <property type="entry name" value="FAA_hydro_N_2"/>
    <property type="match status" value="1"/>
</dbReference>
<dbReference type="Gene3D" id="3.90.850.10">
    <property type="entry name" value="Fumarylacetoacetase-like, C-terminal domain"/>
    <property type="match status" value="1"/>
</dbReference>
<evidence type="ECO:0000313" key="4">
    <source>
        <dbReference type="Proteomes" id="UP001589773"/>
    </source>
</evidence>
<dbReference type="GO" id="GO:0016787">
    <property type="term" value="F:hydrolase activity"/>
    <property type="evidence" value="ECO:0007669"/>
    <property type="project" value="UniProtKB-KW"/>
</dbReference>
<sequence length="350" mass="37912">MKLATLKHGGRDGTLVVVSRDLVTCQAVPKIAPTMQYALDHWEETAPQLKKIYERLNLGTADRAESFLEEECHSPLPRAYQWCDGSAYINHVELVRKARNAEVPASFYSDPLMYQGGSDAFVGPCDPIAVLSEEWGVDLEAEVAVITGDVPMGASVEEAAASIRLVMLVNDVSLRNLIPNELAKGFGFYQSKPASAFSPVAVTPDELGEAWVDSKLHLPLLVTLNDQPFGRPNAGEDMTFSFAQLVAHAATTRELGAGSIVGSGTVSNKQGSLHGSSIANGGVGYCCLAEVRMYETIEQGKPATPYLAYGDTVRIEMVDKDGASIFGAIDQEVAQYHRKDVHRKEERKPA</sequence>
<dbReference type="InterPro" id="IPR041072">
    <property type="entry name" value="FAA_hydro_N"/>
</dbReference>
<name>A0ABV6FK43_9BURK</name>
<feature type="domain" description="Fumarylacetoacetase N-terminal" evidence="2">
    <location>
        <begin position="1"/>
        <end position="78"/>
    </location>
</feature>
<comment type="caution">
    <text evidence="3">The sequence shown here is derived from an EMBL/GenBank/DDBJ whole genome shotgun (WGS) entry which is preliminary data.</text>
</comment>
<reference evidence="3 4" key="1">
    <citation type="submission" date="2024-09" db="EMBL/GenBank/DDBJ databases">
        <authorList>
            <person name="Sun Q."/>
            <person name="Mori K."/>
        </authorList>
    </citation>
    <scope>NUCLEOTIDE SEQUENCE [LARGE SCALE GENOMIC DNA]</scope>
    <source>
        <strain evidence="3 4">CCM 7792</strain>
    </source>
</reference>
<dbReference type="PANTHER" id="PTHR43211:SF1">
    <property type="entry name" value="BLL6422 PROTEIN"/>
    <property type="match status" value="1"/>
</dbReference>
<dbReference type="InterPro" id="IPR036663">
    <property type="entry name" value="Fumarylacetoacetase_C_sf"/>
</dbReference>
<keyword evidence="3" id="KW-0378">Hydrolase</keyword>
<evidence type="ECO:0000259" key="2">
    <source>
        <dbReference type="Pfam" id="PF18288"/>
    </source>
</evidence>
<gene>
    <name evidence="3" type="ORF">ACFFJK_18605</name>
</gene>
<dbReference type="SUPFAM" id="SSF56529">
    <property type="entry name" value="FAH"/>
    <property type="match status" value="1"/>
</dbReference>
<organism evidence="3 4">
    <name type="scientific">Massilia consociata</name>
    <dbReference type="NCBI Taxonomy" id="760117"/>
    <lineage>
        <taxon>Bacteria</taxon>
        <taxon>Pseudomonadati</taxon>
        <taxon>Pseudomonadota</taxon>
        <taxon>Betaproteobacteria</taxon>
        <taxon>Burkholderiales</taxon>
        <taxon>Oxalobacteraceae</taxon>
        <taxon>Telluria group</taxon>
        <taxon>Massilia</taxon>
    </lineage>
</organism>